<feature type="transmembrane region" description="Helical" evidence="1">
    <location>
        <begin position="43"/>
        <end position="61"/>
    </location>
</feature>
<proteinExistence type="predicted"/>
<keyword evidence="3" id="KW-1185">Reference proteome</keyword>
<gene>
    <name evidence="2" type="ORF">ACFPN9_02450</name>
</gene>
<reference evidence="3" key="1">
    <citation type="journal article" date="2019" name="Int. J. Syst. Evol. Microbiol.">
        <title>The Global Catalogue of Microorganisms (GCM) 10K type strain sequencing project: providing services to taxonomists for standard genome sequencing and annotation.</title>
        <authorList>
            <consortium name="The Broad Institute Genomics Platform"/>
            <consortium name="The Broad Institute Genome Sequencing Center for Infectious Disease"/>
            <person name="Wu L."/>
            <person name="Ma J."/>
        </authorList>
    </citation>
    <scope>NUCLEOTIDE SEQUENCE [LARGE SCALE GENOMIC DNA]</scope>
    <source>
        <strain evidence="3">CCUG 43117</strain>
    </source>
</reference>
<accession>A0ABW0NVY6</accession>
<sequence>MSQTRSFYSAQQELRAAFKRLERILPARLASGLRWLRHPASRWARLPAGLVLIVGGVFSFLPVLGIWMLPLGLMLIAADVPFLQRPMARFAMWIIERVERWQARRPN</sequence>
<evidence type="ECO:0000313" key="3">
    <source>
        <dbReference type="Proteomes" id="UP001596060"/>
    </source>
</evidence>
<evidence type="ECO:0000256" key="1">
    <source>
        <dbReference type="SAM" id="Phobius"/>
    </source>
</evidence>
<evidence type="ECO:0008006" key="4">
    <source>
        <dbReference type="Google" id="ProtNLM"/>
    </source>
</evidence>
<protein>
    <recommendedName>
        <fullName evidence="4">Tryptophan synthase subunit beta</fullName>
    </recommendedName>
</protein>
<dbReference type="Proteomes" id="UP001596060">
    <property type="component" value="Unassembled WGS sequence"/>
</dbReference>
<keyword evidence="1" id="KW-1133">Transmembrane helix</keyword>
<comment type="caution">
    <text evidence="2">The sequence shown here is derived from an EMBL/GenBank/DDBJ whole genome shotgun (WGS) entry which is preliminary data.</text>
</comment>
<organism evidence="2 3">
    <name type="scientific">Bosea massiliensis</name>
    <dbReference type="NCBI Taxonomy" id="151419"/>
    <lineage>
        <taxon>Bacteria</taxon>
        <taxon>Pseudomonadati</taxon>
        <taxon>Pseudomonadota</taxon>
        <taxon>Alphaproteobacteria</taxon>
        <taxon>Hyphomicrobiales</taxon>
        <taxon>Boseaceae</taxon>
        <taxon>Bosea</taxon>
    </lineage>
</organism>
<keyword evidence="1" id="KW-0472">Membrane</keyword>
<dbReference type="EMBL" id="JBHSLU010000004">
    <property type="protein sequence ID" value="MFC5504116.1"/>
    <property type="molecule type" value="Genomic_DNA"/>
</dbReference>
<evidence type="ECO:0000313" key="2">
    <source>
        <dbReference type="EMBL" id="MFC5504116.1"/>
    </source>
</evidence>
<name>A0ABW0NVY6_9HYPH</name>
<keyword evidence="1" id="KW-0812">Transmembrane</keyword>
<dbReference type="RefSeq" id="WP_066725470.1">
    <property type="nucleotide sequence ID" value="NZ_JBHSLU010000004.1"/>
</dbReference>